<dbReference type="PANTHER" id="PTHR20992:SF9">
    <property type="entry name" value="AT15442P-RELATED"/>
    <property type="match status" value="1"/>
</dbReference>
<proteinExistence type="predicted"/>
<sequence length="573" mass="62203">LLTQVLEKFGVDAAVWSTTKNGNFYQVTFSVESGEECEDCIQRLNECGIGIRPNTTVSVIPCTLFYKGEDEEEIIKEEELGTFDEMEKGQKKVSVGCLPSGNNDEKVWNWNKFVASVRSRLMVAQVVESVRANAELTFDFILLLLVAGIVAAIGLVENNSVVLVASMLISPLMGPILAGTFGAVIQDRNLQKIGVFNELLGLTLCIAVGFIFGLIVGLSSDHYSYSSATLWPTSEMISRGVIRCLWVGVLIALPSGVGVAISVLGGNAGSLVGVAISASLLPPAVNAGLLWALAVIKAGSSVEEVPKDVVIIFSESRVVEYATLGAVSLCLTLLNIASIFVVAVLVLKIKEVAPQFNRDEIKQFWKYDVKVARDYNKTLHGDEGKDMQKELLEELSHLSQDLLCEAKHGKRRYTIRRHISDGGSIEGLDSCALNLNQHTWTPGSDKGGYRGSLIHPNLFRSSLSGPTEEEVENLVYSTLTGGSRCGLGRNFGKSGVRPSYRKKATMSLPYISKPKSPTNKVDAQLGIIEENSSIQNTPSVSQQSVNKRFHVTRYVDERQSLGQGKAPIAKSDD</sequence>
<feature type="non-terminal residue" evidence="2">
    <location>
        <position position="1"/>
    </location>
</feature>
<dbReference type="PANTHER" id="PTHR20992">
    <property type="entry name" value="AT15442P-RELATED"/>
    <property type="match status" value="1"/>
</dbReference>
<gene>
    <name evidence="2" type="ORF">J437_LFUL001679</name>
</gene>
<feature type="transmembrane region" description="Helical" evidence="1">
    <location>
        <begin position="162"/>
        <end position="184"/>
    </location>
</feature>
<keyword evidence="1" id="KW-0472">Membrane</keyword>
<keyword evidence="3" id="KW-1185">Reference proteome</keyword>
<organism evidence="2 3">
    <name type="scientific">Ladona fulva</name>
    <name type="common">Scarce chaser dragonfly</name>
    <name type="synonym">Libellula fulva</name>
    <dbReference type="NCBI Taxonomy" id="123851"/>
    <lineage>
        <taxon>Eukaryota</taxon>
        <taxon>Metazoa</taxon>
        <taxon>Ecdysozoa</taxon>
        <taxon>Arthropoda</taxon>
        <taxon>Hexapoda</taxon>
        <taxon>Insecta</taxon>
        <taxon>Pterygota</taxon>
        <taxon>Palaeoptera</taxon>
        <taxon>Odonata</taxon>
        <taxon>Epiprocta</taxon>
        <taxon>Anisoptera</taxon>
        <taxon>Libelluloidea</taxon>
        <taxon>Libellulidae</taxon>
        <taxon>Ladona</taxon>
    </lineage>
</organism>
<dbReference type="EMBL" id="KZ308312">
    <property type="protein sequence ID" value="KAG8227135.1"/>
    <property type="molecule type" value="Genomic_DNA"/>
</dbReference>
<feature type="transmembrane region" description="Helical" evidence="1">
    <location>
        <begin position="136"/>
        <end position="156"/>
    </location>
</feature>
<feature type="transmembrane region" description="Helical" evidence="1">
    <location>
        <begin position="271"/>
        <end position="296"/>
    </location>
</feature>
<reference evidence="2" key="2">
    <citation type="submission" date="2017-10" db="EMBL/GenBank/DDBJ databases">
        <title>Ladona fulva Genome sequencing and assembly.</title>
        <authorList>
            <person name="Murali S."/>
            <person name="Richards S."/>
            <person name="Bandaranaike D."/>
            <person name="Bellair M."/>
            <person name="Blankenburg K."/>
            <person name="Chao H."/>
            <person name="Dinh H."/>
            <person name="Doddapaneni H."/>
            <person name="Dugan-Rocha S."/>
            <person name="Elkadiri S."/>
            <person name="Gnanaolivu R."/>
            <person name="Hernandez B."/>
            <person name="Skinner E."/>
            <person name="Javaid M."/>
            <person name="Lee S."/>
            <person name="Li M."/>
            <person name="Ming W."/>
            <person name="Munidasa M."/>
            <person name="Muniz J."/>
            <person name="Nguyen L."/>
            <person name="Hughes D."/>
            <person name="Osuji N."/>
            <person name="Pu L.-L."/>
            <person name="Puazo M."/>
            <person name="Qu C."/>
            <person name="Quiroz J."/>
            <person name="Raj R."/>
            <person name="Weissenberger G."/>
            <person name="Xin Y."/>
            <person name="Zou X."/>
            <person name="Han Y."/>
            <person name="Worley K."/>
            <person name="Muzny D."/>
            <person name="Gibbs R."/>
        </authorList>
    </citation>
    <scope>NUCLEOTIDE SEQUENCE</scope>
    <source>
        <strain evidence="2">Sampled in the wild</strain>
    </source>
</reference>
<accession>A0A8K0NWJ1</accession>
<dbReference type="Proteomes" id="UP000792457">
    <property type="component" value="Unassembled WGS sequence"/>
</dbReference>
<feature type="transmembrane region" description="Helical" evidence="1">
    <location>
        <begin position="324"/>
        <end position="347"/>
    </location>
</feature>
<dbReference type="OrthoDB" id="543859at2759"/>
<feature type="transmembrane region" description="Helical" evidence="1">
    <location>
        <begin position="196"/>
        <end position="220"/>
    </location>
</feature>
<keyword evidence="1" id="KW-1133">Transmembrane helix</keyword>
<reference evidence="2" key="1">
    <citation type="submission" date="2013-04" db="EMBL/GenBank/DDBJ databases">
        <authorList>
            <person name="Qu J."/>
            <person name="Murali S.C."/>
            <person name="Bandaranaike D."/>
            <person name="Bellair M."/>
            <person name="Blankenburg K."/>
            <person name="Chao H."/>
            <person name="Dinh H."/>
            <person name="Doddapaneni H."/>
            <person name="Downs B."/>
            <person name="Dugan-Rocha S."/>
            <person name="Elkadiri S."/>
            <person name="Gnanaolivu R.D."/>
            <person name="Hernandez B."/>
            <person name="Javaid M."/>
            <person name="Jayaseelan J.C."/>
            <person name="Lee S."/>
            <person name="Li M."/>
            <person name="Ming W."/>
            <person name="Munidasa M."/>
            <person name="Muniz J."/>
            <person name="Nguyen L."/>
            <person name="Ongeri F."/>
            <person name="Osuji N."/>
            <person name="Pu L.-L."/>
            <person name="Puazo M."/>
            <person name="Qu C."/>
            <person name="Quiroz J."/>
            <person name="Raj R."/>
            <person name="Weissenberger G."/>
            <person name="Xin Y."/>
            <person name="Zou X."/>
            <person name="Han Y."/>
            <person name="Richards S."/>
            <person name="Worley K."/>
            <person name="Muzny D."/>
            <person name="Gibbs R."/>
        </authorList>
    </citation>
    <scope>NUCLEOTIDE SEQUENCE</scope>
    <source>
        <strain evidence="2">Sampled in the wild</strain>
    </source>
</reference>
<protein>
    <submittedName>
        <fullName evidence="2">Uncharacterized protein</fullName>
    </submittedName>
</protein>
<dbReference type="Pfam" id="PF04087">
    <property type="entry name" value="DUF389"/>
    <property type="match status" value="1"/>
</dbReference>
<feature type="transmembrane region" description="Helical" evidence="1">
    <location>
        <begin position="240"/>
        <end position="264"/>
    </location>
</feature>
<name>A0A8K0NWJ1_LADFU</name>
<evidence type="ECO:0000313" key="3">
    <source>
        <dbReference type="Proteomes" id="UP000792457"/>
    </source>
</evidence>
<comment type="caution">
    <text evidence="2">The sequence shown here is derived from an EMBL/GenBank/DDBJ whole genome shotgun (WGS) entry which is preliminary data.</text>
</comment>
<dbReference type="AlphaFoldDB" id="A0A8K0NWJ1"/>
<keyword evidence="1" id="KW-0812">Transmembrane</keyword>
<evidence type="ECO:0000256" key="1">
    <source>
        <dbReference type="SAM" id="Phobius"/>
    </source>
</evidence>
<dbReference type="InterPro" id="IPR005240">
    <property type="entry name" value="DUF389"/>
</dbReference>
<evidence type="ECO:0000313" key="2">
    <source>
        <dbReference type="EMBL" id="KAG8227135.1"/>
    </source>
</evidence>